<gene>
    <name evidence="4" type="ORF">PoB_002622200</name>
</gene>
<dbReference type="GO" id="GO:0019901">
    <property type="term" value="F:protein kinase binding"/>
    <property type="evidence" value="ECO:0007669"/>
    <property type="project" value="InterPro"/>
</dbReference>
<accession>A0AAV3ZYE1</accession>
<dbReference type="GO" id="GO:0016538">
    <property type="term" value="F:cyclin-dependent protein serine/threonine kinase regulator activity"/>
    <property type="evidence" value="ECO:0007669"/>
    <property type="project" value="TreeGrafter"/>
</dbReference>
<proteinExistence type="inferred from homology"/>
<feature type="region of interest" description="Disordered" evidence="3">
    <location>
        <begin position="420"/>
        <end position="441"/>
    </location>
</feature>
<dbReference type="CDD" id="cd20557">
    <property type="entry name" value="CYCLIN_ScPCL1-like"/>
    <property type="match status" value="1"/>
</dbReference>
<evidence type="ECO:0000256" key="2">
    <source>
        <dbReference type="ARBA" id="ARBA00040808"/>
    </source>
</evidence>
<sequence length="646" mass="71199">MGISSEKRLDAKFRKRLRRRLHYGDMADLDAPSLPLTELAVDYFHDSAPGKLGHVDLEAASNIVKDNNVTPCSMVVSVLYAKRLRQRNKKYLDTMSSSDVFFISMMMASKYMYDEGTDDEVYNDEWAVSIDQDVCDVNRMEMNFLQAMDWQLFVRPDEFEQALDAIEKRLALQEGLKRGWFTYAELDVLMGPDLIGSILSGVGSEFTKLLVSLSAAYVTSLLSMLGSVVLATQVSGPLSSATVALMALHSSPSGLILGGHSSLLPVPSLCGDGGGSGHCQDPSGLEDSMQVVELDPLDANRTDQRERSPEGLPPIVYEEMQRAMLFYDTSQDPIYPREEQRPETDASEEGNGERGEEVESLGTQRSREREEPAEMPPARQVSSSLWSLLFLDSLLSQIWSLSTHAASKRSSCLVKKKESLSSNEDFADSEESSVPDKSQNNLCSGPEKTVFCPRLGGGLTQRCSQSSAGKRKGQKDAFVWSSCPQRRKRLHHVIPTHSMQSIRETGGSQEGTNDNHGNFVSTCICEGLLNGLTQPCHRGALSSGYLTVSNKHGCSINHNYISNYGLRFLGSQHQPRSNSVKYDGFFSNHLSNPFNTYSSGSGISAHEISSDSSGGDVTFVSHHQMYTSEVETQPYFFNIPAQLFAG</sequence>
<dbReference type="Proteomes" id="UP000735302">
    <property type="component" value="Unassembled WGS sequence"/>
</dbReference>
<dbReference type="AlphaFoldDB" id="A0AAV3ZYE1"/>
<dbReference type="PANTHER" id="PTHR15615:SF108">
    <property type="entry name" value="PROTEIN CNPPD1"/>
    <property type="match status" value="1"/>
</dbReference>
<feature type="compositionally biased region" description="Basic and acidic residues" evidence="3">
    <location>
        <begin position="335"/>
        <end position="344"/>
    </location>
</feature>
<dbReference type="PANTHER" id="PTHR15615">
    <property type="match status" value="1"/>
</dbReference>
<evidence type="ECO:0000256" key="1">
    <source>
        <dbReference type="ARBA" id="ARBA00038508"/>
    </source>
</evidence>
<evidence type="ECO:0000256" key="3">
    <source>
        <dbReference type="SAM" id="MobiDB-lite"/>
    </source>
</evidence>
<dbReference type="InterPro" id="IPR013922">
    <property type="entry name" value="Cyclin_PHO80-like"/>
</dbReference>
<dbReference type="EMBL" id="BLXT01003024">
    <property type="protein sequence ID" value="GFN99716.1"/>
    <property type="molecule type" value="Genomic_DNA"/>
</dbReference>
<dbReference type="Gene3D" id="1.10.472.10">
    <property type="entry name" value="Cyclin-like"/>
    <property type="match status" value="1"/>
</dbReference>
<name>A0AAV3ZYE1_9GAST</name>
<reference evidence="4 5" key="1">
    <citation type="journal article" date="2021" name="Elife">
        <title>Chloroplast acquisition without the gene transfer in kleptoplastic sea slugs, Plakobranchus ocellatus.</title>
        <authorList>
            <person name="Maeda T."/>
            <person name="Takahashi S."/>
            <person name="Yoshida T."/>
            <person name="Shimamura S."/>
            <person name="Takaki Y."/>
            <person name="Nagai Y."/>
            <person name="Toyoda A."/>
            <person name="Suzuki Y."/>
            <person name="Arimoto A."/>
            <person name="Ishii H."/>
            <person name="Satoh N."/>
            <person name="Nishiyama T."/>
            <person name="Hasebe M."/>
            <person name="Maruyama T."/>
            <person name="Minagawa J."/>
            <person name="Obokata J."/>
            <person name="Shigenobu S."/>
        </authorList>
    </citation>
    <scope>NUCLEOTIDE SEQUENCE [LARGE SCALE GENOMIC DNA]</scope>
</reference>
<dbReference type="GO" id="GO:0005634">
    <property type="term" value="C:nucleus"/>
    <property type="evidence" value="ECO:0007669"/>
    <property type="project" value="TreeGrafter"/>
</dbReference>
<comment type="caution">
    <text evidence="4">The sequence shown here is derived from an EMBL/GenBank/DDBJ whole genome shotgun (WGS) entry which is preliminary data.</text>
</comment>
<evidence type="ECO:0000313" key="5">
    <source>
        <dbReference type="Proteomes" id="UP000735302"/>
    </source>
</evidence>
<keyword evidence="5" id="KW-1185">Reference proteome</keyword>
<evidence type="ECO:0000313" key="4">
    <source>
        <dbReference type="EMBL" id="GFN99716.1"/>
    </source>
</evidence>
<dbReference type="GO" id="GO:0000307">
    <property type="term" value="C:cyclin-dependent protein kinase holoenzyme complex"/>
    <property type="evidence" value="ECO:0007669"/>
    <property type="project" value="TreeGrafter"/>
</dbReference>
<protein>
    <recommendedName>
        <fullName evidence="2">Protein CNPPD1</fullName>
    </recommendedName>
</protein>
<comment type="similarity">
    <text evidence="1">Belongs to the CNPPD1 family.</text>
</comment>
<organism evidence="4 5">
    <name type="scientific">Plakobranchus ocellatus</name>
    <dbReference type="NCBI Taxonomy" id="259542"/>
    <lineage>
        <taxon>Eukaryota</taxon>
        <taxon>Metazoa</taxon>
        <taxon>Spiralia</taxon>
        <taxon>Lophotrochozoa</taxon>
        <taxon>Mollusca</taxon>
        <taxon>Gastropoda</taxon>
        <taxon>Heterobranchia</taxon>
        <taxon>Euthyneura</taxon>
        <taxon>Panpulmonata</taxon>
        <taxon>Sacoglossa</taxon>
        <taxon>Placobranchoidea</taxon>
        <taxon>Plakobranchidae</taxon>
        <taxon>Plakobranchus</taxon>
    </lineage>
</organism>
<feature type="region of interest" description="Disordered" evidence="3">
    <location>
        <begin position="332"/>
        <end position="379"/>
    </location>
</feature>